<accession>A0A9J6H4Q5</accession>
<dbReference type="GO" id="GO:0008270">
    <property type="term" value="F:zinc ion binding"/>
    <property type="evidence" value="ECO:0007669"/>
    <property type="project" value="UniProtKB-KW"/>
</dbReference>
<keyword evidence="9" id="KW-1185">Reference proteome</keyword>
<dbReference type="PROSITE" id="PS50950">
    <property type="entry name" value="ZF_THAP"/>
    <property type="match status" value="1"/>
</dbReference>
<proteinExistence type="predicted"/>
<keyword evidence="1" id="KW-0479">Metal-binding</keyword>
<evidence type="ECO:0000259" key="7">
    <source>
        <dbReference type="PROSITE" id="PS50950"/>
    </source>
</evidence>
<dbReference type="AlphaFoldDB" id="A0A9J6H4Q5"/>
<sequence>MACFVTGCKSGHSKGKEKCPLFKAPKDPALFHQRSQCIPSKKRELRKKKQNDKVCARHFAPHLISGRYYSEYKGNALLNEPKVQRLRKGAVPSIFECCKPQCVHPESPEGQKSTSAAALSRPPEGHVSPSVSTLSWASQMNVQATGFESEIFADSTLPNQCEKTGREGATRHTETPDAPGTSCSVPAYGCSSDWSSVVEHLLQHHEDVSLPPR</sequence>
<keyword evidence="2 5" id="KW-0863">Zinc-finger</keyword>
<feature type="compositionally biased region" description="Basic and acidic residues" evidence="6">
    <location>
        <begin position="163"/>
        <end position="175"/>
    </location>
</feature>
<feature type="region of interest" description="Disordered" evidence="6">
    <location>
        <begin position="108"/>
        <end position="131"/>
    </location>
</feature>
<dbReference type="OrthoDB" id="6505123at2759"/>
<name>A0A9J6H4Q5_HAELO</name>
<dbReference type="Pfam" id="PF05485">
    <property type="entry name" value="THAP"/>
    <property type="match status" value="1"/>
</dbReference>
<keyword evidence="3" id="KW-0862">Zinc</keyword>
<gene>
    <name evidence="8" type="ORF">HPB48_000012</name>
</gene>
<dbReference type="InterPro" id="IPR006612">
    <property type="entry name" value="THAP_Znf"/>
</dbReference>
<dbReference type="Proteomes" id="UP000821853">
    <property type="component" value="Chromosome 9"/>
</dbReference>
<evidence type="ECO:0000256" key="6">
    <source>
        <dbReference type="SAM" id="MobiDB-lite"/>
    </source>
</evidence>
<feature type="domain" description="THAP-type" evidence="7">
    <location>
        <begin position="1"/>
        <end position="95"/>
    </location>
</feature>
<comment type="caution">
    <text evidence="8">The sequence shown here is derived from an EMBL/GenBank/DDBJ whole genome shotgun (WGS) entry which is preliminary data.</text>
</comment>
<dbReference type="EMBL" id="JABSTR010000011">
    <property type="protein sequence ID" value="KAH9382299.1"/>
    <property type="molecule type" value="Genomic_DNA"/>
</dbReference>
<evidence type="ECO:0000256" key="2">
    <source>
        <dbReference type="ARBA" id="ARBA00022771"/>
    </source>
</evidence>
<dbReference type="SUPFAM" id="SSF57716">
    <property type="entry name" value="Glucocorticoid receptor-like (DNA-binding domain)"/>
    <property type="match status" value="1"/>
</dbReference>
<dbReference type="GO" id="GO:0003677">
    <property type="term" value="F:DNA binding"/>
    <property type="evidence" value="ECO:0007669"/>
    <property type="project" value="UniProtKB-UniRule"/>
</dbReference>
<organism evidence="8 9">
    <name type="scientific">Haemaphysalis longicornis</name>
    <name type="common">Bush tick</name>
    <dbReference type="NCBI Taxonomy" id="44386"/>
    <lineage>
        <taxon>Eukaryota</taxon>
        <taxon>Metazoa</taxon>
        <taxon>Ecdysozoa</taxon>
        <taxon>Arthropoda</taxon>
        <taxon>Chelicerata</taxon>
        <taxon>Arachnida</taxon>
        <taxon>Acari</taxon>
        <taxon>Parasitiformes</taxon>
        <taxon>Ixodida</taxon>
        <taxon>Ixodoidea</taxon>
        <taxon>Ixodidae</taxon>
        <taxon>Haemaphysalinae</taxon>
        <taxon>Haemaphysalis</taxon>
    </lineage>
</organism>
<dbReference type="VEuPathDB" id="VectorBase:HLOH_058439"/>
<dbReference type="SMART" id="SM00692">
    <property type="entry name" value="DM3"/>
    <property type="match status" value="1"/>
</dbReference>
<evidence type="ECO:0000313" key="9">
    <source>
        <dbReference type="Proteomes" id="UP000821853"/>
    </source>
</evidence>
<feature type="region of interest" description="Disordered" evidence="6">
    <location>
        <begin position="158"/>
        <end position="182"/>
    </location>
</feature>
<evidence type="ECO:0000256" key="3">
    <source>
        <dbReference type="ARBA" id="ARBA00022833"/>
    </source>
</evidence>
<reference evidence="8 9" key="1">
    <citation type="journal article" date="2020" name="Cell">
        <title>Large-Scale Comparative Analyses of Tick Genomes Elucidate Their Genetic Diversity and Vector Capacities.</title>
        <authorList>
            <consortium name="Tick Genome and Microbiome Consortium (TIGMIC)"/>
            <person name="Jia N."/>
            <person name="Wang J."/>
            <person name="Shi W."/>
            <person name="Du L."/>
            <person name="Sun Y."/>
            <person name="Zhan W."/>
            <person name="Jiang J.F."/>
            <person name="Wang Q."/>
            <person name="Zhang B."/>
            <person name="Ji P."/>
            <person name="Bell-Sakyi L."/>
            <person name="Cui X.M."/>
            <person name="Yuan T.T."/>
            <person name="Jiang B.G."/>
            <person name="Yang W.F."/>
            <person name="Lam T.T."/>
            <person name="Chang Q.C."/>
            <person name="Ding S.J."/>
            <person name="Wang X.J."/>
            <person name="Zhu J.G."/>
            <person name="Ruan X.D."/>
            <person name="Zhao L."/>
            <person name="Wei J.T."/>
            <person name="Ye R.Z."/>
            <person name="Que T.C."/>
            <person name="Du C.H."/>
            <person name="Zhou Y.H."/>
            <person name="Cheng J.X."/>
            <person name="Dai P.F."/>
            <person name="Guo W.B."/>
            <person name="Han X.H."/>
            <person name="Huang E.J."/>
            <person name="Li L.F."/>
            <person name="Wei W."/>
            <person name="Gao Y.C."/>
            <person name="Liu J.Z."/>
            <person name="Shao H.Z."/>
            <person name="Wang X."/>
            <person name="Wang C.C."/>
            <person name="Yang T.C."/>
            <person name="Huo Q.B."/>
            <person name="Li W."/>
            <person name="Chen H.Y."/>
            <person name="Chen S.E."/>
            <person name="Zhou L.G."/>
            <person name="Ni X.B."/>
            <person name="Tian J.H."/>
            <person name="Sheng Y."/>
            <person name="Liu T."/>
            <person name="Pan Y.S."/>
            <person name="Xia L.Y."/>
            <person name="Li J."/>
            <person name="Zhao F."/>
            <person name="Cao W.C."/>
        </authorList>
    </citation>
    <scope>NUCLEOTIDE SEQUENCE [LARGE SCALE GENOMIC DNA]</scope>
    <source>
        <strain evidence="8">HaeL-2018</strain>
    </source>
</reference>
<evidence type="ECO:0000256" key="4">
    <source>
        <dbReference type="ARBA" id="ARBA00023125"/>
    </source>
</evidence>
<evidence type="ECO:0000313" key="8">
    <source>
        <dbReference type="EMBL" id="KAH9382299.1"/>
    </source>
</evidence>
<evidence type="ECO:0000256" key="5">
    <source>
        <dbReference type="PROSITE-ProRule" id="PRU00309"/>
    </source>
</evidence>
<protein>
    <recommendedName>
        <fullName evidence="7">THAP-type domain-containing protein</fullName>
    </recommendedName>
</protein>
<dbReference type="SMART" id="SM00980">
    <property type="entry name" value="THAP"/>
    <property type="match status" value="1"/>
</dbReference>
<keyword evidence="4 5" id="KW-0238">DNA-binding</keyword>
<evidence type="ECO:0000256" key="1">
    <source>
        <dbReference type="ARBA" id="ARBA00022723"/>
    </source>
</evidence>